<keyword evidence="9" id="KW-0445">Lipid transport</keyword>
<evidence type="ECO:0000259" key="13">
    <source>
        <dbReference type="PROSITE" id="PS50929"/>
    </source>
</evidence>
<keyword evidence="4 11" id="KW-0812">Transmembrane</keyword>
<evidence type="ECO:0000256" key="11">
    <source>
        <dbReference type="SAM" id="Phobius"/>
    </source>
</evidence>
<dbReference type="SUPFAM" id="SSF52540">
    <property type="entry name" value="P-loop containing nucleoside triphosphate hydrolases"/>
    <property type="match status" value="1"/>
</dbReference>
<evidence type="ECO:0000256" key="4">
    <source>
        <dbReference type="ARBA" id="ARBA00022692"/>
    </source>
</evidence>
<dbReference type="InterPro" id="IPR011527">
    <property type="entry name" value="ABC1_TM_dom"/>
</dbReference>
<feature type="transmembrane region" description="Helical" evidence="11">
    <location>
        <begin position="31"/>
        <end position="54"/>
    </location>
</feature>
<evidence type="ECO:0000313" key="15">
    <source>
        <dbReference type="Proteomes" id="UP001597128"/>
    </source>
</evidence>
<sequence length="584" mass="64627">MARKQKSDQNKIVNPGKLYKRLIAYAWDHKMHFVVSMVATAVLSSSNTAFLALIKEITDEGFVRQSSQQKFGLPLLLFALMTVRALAGFFSSYSLRIVARRVVEKLRNQVFSKLLMLPVSFFDANSNGLLVSKLTYDIERLSNVVTRSALNVLRDVLTVIGLVAYMIYLDWKLTLVFAAVAPIMGMYLARSTPKLRANAKKVQEAVGEITKTAEEAISAQRIVKIFGAQAFENERFANVVAKNRTLELRTARISGLNSFVIEILSALALGLVVYYALGQFTVGEFAAFIGALLMLIAPIKHITAANEDVQVGLAAAQSVFELMDLDNERESGSYRLAHARGELVFKDVTVRYPQAKSSALSQLSFQVSAGEKVALVGRSGSGKTTLVNLLPRFYEVQEGAVLLDGVDVRDYQLESLRAQFSLVSQDIVLFNDTLFNNIAYGALRNASEAEVIEAAKAANAWEFIQHMPLGLQSEIGDRGVRLSGGQRQRIAIARAILKNAPILLLDEATSALDSESELHVQNALDRLMQNRTTIVIAHRLSTVENADRILVMDNGKIIETGSHQELLALNGYYNRLYHKEFQDD</sequence>
<feature type="domain" description="ABC transporter" evidence="12">
    <location>
        <begin position="343"/>
        <end position="579"/>
    </location>
</feature>
<dbReference type="Gene3D" id="3.40.50.300">
    <property type="entry name" value="P-loop containing nucleotide triphosphate hydrolases"/>
    <property type="match status" value="1"/>
</dbReference>
<feature type="transmembrane region" description="Helical" evidence="11">
    <location>
        <begin position="256"/>
        <end position="276"/>
    </location>
</feature>
<dbReference type="EMBL" id="JBHTKB010000001">
    <property type="protein sequence ID" value="MFD0913261.1"/>
    <property type="molecule type" value="Genomic_DNA"/>
</dbReference>
<dbReference type="InterPro" id="IPR036640">
    <property type="entry name" value="ABC1_TM_sf"/>
</dbReference>
<reference evidence="15" key="1">
    <citation type="journal article" date="2019" name="Int. J. Syst. Evol. Microbiol.">
        <title>The Global Catalogue of Microorganisms (GCM) 10K type strain sequencing project: providing services to taxonomists for standard genome sequencing and annotation.</title>
        <authorList>
            <consortium name="The Broad Institute Genomics Platform"/>
            <consortium name="The Broad Institute Genome Sequencing Center for Infectious Disease"/>
            <person name="Wu L."/>
            <person name="Ma J."/>
        </authorList>
    </citation>
    <scope>NUCLEOTIDE SEQUENCE [LARGE SCALE GENOMIC DNA]</scope>
    <source>
        <strain evidence="15">CCUG 58412</strain>
    </source>
</reference>
<dbReference type="CDD" id="cd03251">
    <property type="entry name" value="ABCC_MsbA"/>
    <property type="match status" value="1"/>
</dbReference>
<organism evidence="14 15">
    <name type="scientific">Methylophilus luteus</name>
    <dbReference type="NCBI Taxonomy" id="640108"/>
    <lineage>
        <taxon>Bacteria</taxon>
        <taxon>Pseudomonadati</taxon>
        <taxon>Pseudomonadota</taxon>
        <taxon>Betaproteobacteria</taxon>
        <taxon>Nitrosomonadales</taxon>
        <taxon>Methylophilaceae</taxon>
        <taxon>Methylophilus</taxon>
    </lineage>
</organism>
<name>A0ABW3F4B9_9PROT</name>
<comment type="subcellular location">
    <subcellularLocation>
        <location evidence="1">Cell membrane</location>
        <topology evidence="1">Multi-pass membrane protein</topology>
    </subcellularLocation>
</comment>
<keyword evidence="10 11" id="KW-0472">Membrane</keyword>
<evidence type="ECO:0000256" key="5">
    <source>
        <dbReference type="ARBA" id="ARBA00022741"/>
    </source>
</evidence>
<evidence type="ECO:0000256" key="1">
    <source>
        <dbReference type="ARBA" id="ARBA00004651"/>
    </source>
</evidence>
<protein>
    <submittedName>
        <fullName evidence="14">Lipid A export permease/ATP-binding protein MsbA</fullName>
    </submittedName>
</protein>
<evidence type="ECO:0000256" key="2">
    <source>
        <dbReference type="ARBA" id="ARBA00022448"/>
    </source>
</evidence>
<dbReference type="InterPro" id="IPR011917">
    <property type="entry name" value="ABC_transpr_lipidA"/>
</dbReference>
<dbReference type="PROSITE" id="PS50893">
    <property type="entry name" value="ABC_TRANSPORTER_2"/>
    <property type="match status" value="1"/>
</dbReference>
<evidence type="ECO:0000259" key="12">
    <source>
        <dbReference type="PROSITE" id="PS50893"/>
    </source>
</evidence>
<evidence type="ECO:0000256" key="6">
    <source>
        <dbReference type="ARBA" id="ARBA00022840"/>
    </source>
</evidence>
<keyword evidence="3" id="KW-1003">Cell membrane</keyword>
<dbReference type="InterPro" id="IPR039421">
    <property type="entry name" value="Type_1_exporter"/>
</dbReference>
<proteinExistence type="predicted"/>
<keyword evidence="6" id="KW-0067">ATP-binding</keyword>
<feature type="transmembrane region" description="Helical" evidence="11">
    <location>
        <begin position="75"/>
        <end position="95"/>
    </location>
</feature>
<dbReference type="InterPro" id="IPR003439">
    <property type="entry name" value="ABC_transporter-like_ATP-bd"/>
</dbReference>
<dbReference type="PROSITE" id="PS50929">
    <property type="entry name" value="ABC_TM1F"/>
    <property type="match status" value="1"/>
</dbReference>
<evidence type="ECO:0000256" key="9">
    <source>
        <dbReference type="ARBA" id="ARBA00023055"/>
    </source>
</evidence>
<comment type="caution">
    <text evidence="14">The sequence shown here is derived from an EMBL/GenBank/DDBJ whole genome shotgun (WGS) entry which is preliminary data.</text>
</comment>
<dbReference type="PROSITE" id="PS00211">
    <property type="entry name" value="ABC_TRANSPORTER_1"/>
    <property type="match status" value="1"/>
</dbReference>
<dbReference type="Pfam" id="PF00664">
    <property type="entry name" value="ABC_membrane"/>
    <property type="match status" value="1"/>
</dbReference>
<dbReference type="InterPro" id="IPR003593">
    <property type="entry name" value="AAA+_ATPase"/>
</dbReference>
<dbReference type="PANTHER" id="PTHR43394">
    <property type="entry name" value="ATP-DEPENDENT PERMEASE MDL1, MITOCHONDRIAL"/>
    <property type="match status" value="1"/>
</dbReference>
<evidence type="ECO:0000313" key="14">
    <source>
        <dbReference type="EMBL" id="MFD0913261.1"/>
    </source>
</evidence>
<feature type="transmembrane region" description="Helical" evidence="11">
    <location>
        <begin position="148"/>
        <end position="167"/>
    </location>
</feature>
<evidence type="ECO:0000256" key="10">
    <source>
        <dbReference type="ARBA" id="ARBA00023136"/>
    </source>
</evidence>
<dbReference type="SMART" id="SM00382">
    <property type="entry name" value="AAA"/>
    <property type="match status" value="1"/>
</dbReference>
<dbReference type="InterPro" id="IPR027417">
    <property type="entry name" value="P-loop_NTPase"/>
</dbReference>
<dbReference type="RefSeq" id="WP_379056558.1">
    <property type="nucleotide sequence ID" value="NZ_JBHTKB010000001.1"/>
</dbReference>
<evidence type="ECO:0000256" key="8">
    <source>
        <dbReference type="ARBA" id="ARBA00022989"/>
    </source>
</evidence>
<dbReference type="InterPro" id="IPR017871">
    <property type="entry name" value="ABC_transporter-like_CS"/>
</dbReference>
<keyword evidence="7" id="KW-1278">Translocase</keyword>
<feature type="domain" description="ABC transmembrane type-1" evidence="13">
    <location>
        <begin position="34"/>
        <end position="310"/>
    </location>
</feature>
<evidence type="ECO:0000256" key="7">
    <source>
        <dbReference type="ARBA" id="ARBA00022967"/>
    </source>
</evidence>
<feature type="transmembrane region" description="Helical" evidence="11">
    <location>
        <begin position="173"/>
        <end position="190"/>
    </location>
</feature>
<keyword evidence="2" id="KW-0813">Transport</keyword>
<gene>
    <name evidence="14" type="primary">msbA</name>
    <name evidence="14" type="ORF">ACFQ1Z_06860</name>
</gene>
<dbReference type="Proteomes" id="UP001597128">
    <property type="component" value="Unassembled WGS sequence"/>
</dbReference>
<dbReference type="SUPFAM" id="SSF90123">
    <property type="entry name" value="ABC transporter transmembrane region"/>
    <property type="match status" value="1"/>
</dbReference>
<dbReference type="NCBIfam" id="TIGR02203">
    <property type="entry name" value="MsbA_lipidA"/>
    <property type="match status" value="1"/>
</dbReference>
<keyword evidence="15" id="KW-1185">Reference proteome</keyword>
<keyword evidence="5" id="KW-0547">Nucleotide-binding</keyword>
<keyword evidence="8 11" id="KW-1133">Transmembrane helix</keyword>
<dbReference type="Pfam" id="PF00005">
    <property type="entry name" value="ABC_tran"/>
    <property type="match status" value="1"/>
</dbReference>
<dbReference type="Gene3D" id="1.20.1560.10">
    <property type="entry name" value="ABC transporter type 1, transmembrane domain"/>
    <property type="match status" value="1"/>
</dbReference>
<accession>A0ABW3F4B9</accession>
<dbReference type="CDD" id="cd18552">
    <property type="entry name" value="ABC_6TM_MsbA_like"/>
    <property type="match status" value="1"/>
</dbReference>
<feature type="transmembrane region" description="Helical" evidence="11">
    <location>
        <begin position="282"/>
        <end position="299"/>
    </location>
</feature>
<dbReference type="PANTHER" id="PTHR43394:SF1">
    <property type="entry name" value="ATP-BINDING CASSETTE SUB-FAMILY B MEMBER 10, MITOCHONDRIAL"/>
    <property type="match status" value="1"/>
</dbReference>
<evidence type="ECO:0000256" key="3">
    <source>
        <dbReference type="ARBA" id="ARBA00022475"/>
    </source>
</evidence>